<evidence type="ECO:0000313" key="3">
    <source>
        <dbReference type="Proteomes" id="UP000712281"/>
    </source>
</evidence>
<organism evidence="2 3">
    <name type="scientific">Brassica cretica</name>
    <name type="common">Mustard</name>
    <dbReference type="NCBI Taxonomy" id="69181"/>
    <lineage>
        <taxon>Eukaryota</taxon>
        <taxon>Viridiplantae</taxon>
        <taxon>Streptophyta</taxon>
        <taxon>Embryophyta</taxon>
        <taxon>Tracheophyta</taxon>
        <taxon>Spermatophyta</taxon>
        <taxon>Magnoliopsida</taxon>
        <taxon>eudicotyledons</taxon>
        <taxon>Gunneridae</taxon>
        <taxon>Pentapetalae</taxon>
        <taxon>rosids</taxon>
        <taxon>malvids</taxon>
        <taxon>Brassicales</taxon>
        <taxon>Brassicaceae</taxon>
        <taxon>Brassiceae</taxon>
        <taxon>Brassica</taxon>
    </lineage>
</organism>
<comment type="caution">
    <text evidence="2">The sequence shown here is derived from an EMBL/GenBank/DDBJ whole genome shotgun (WGS) entry which is preliminary data.</text>
</comment>
<dbReference type="Proteomes" id="UP000712281">
    <property type="component" value="Unassembled WGS sequence"/>
</dbReference>
<accession>A0A8S9IHQ2</accession>
<protein>
    <submittedName>
        <fullName evidence="2">Uncharacterized protein</fullName>
    </submittedName>
</protein>
<gene>
    <name evidence="2" type="ORF">F2Q68_00025728</name>
</gene>
<evidence type="ECO:0000313" key="2">
    <source>
        <dbReference type="EMBL" id="KAF2569600.1"/>
    </source>
</evidence>
<sequence>MSKVLTDWLKLDPCPSQFYYILRTPLAWLNDGVSLLLFVYQLMRRLTAKSSVKSSDKTLGLVLFYMQHMDAFINLLRQRYKDDSQHFRSERLCFLDHVFSRQRSHKYPEFKSDEGDLNGALTVSDLKQGEARRQTKKAMAMKFVRGKRERERKLANPHQSPFKGNSTAKLIIPNKRVGQGYDPFAPFHKKMSKMLTDWVKLDPYYKTPMAKKPRRCPSRFYHIL</sequence>
<feature type="compositionally biased region" description="Polar residues" evidence="1">
    <location>
        <begin position="157"/>
        <end position="166"/>
    </location>
</feature>
<dbReference type="AlphaFoldDB" id="A0A8S9IHQ2"/>
<proteinExistence type="predicted"/>
<feature type="region of interest" description="Disordered" evidence="1">
    <location>
        <begin position="146"/>
        <end position="166"/>
    </location>
</feature>
<dbReference type="EMBL" id="QGKW02001911">
    <property type="protein sequence ID" value="KAF2569600.1"/>
    <property type="molecule type" value="Genomic_DNA"/>
</dbReference>
<name>A0A8S9IHQ2_BRACR</name>
<reference evidence="2" key="1">
    <citation type="submission" date="2019-12" db="EMBL/GenBank/DDBJ databases">
        <title>Genome sequencing and annotation of Brassica cretica.</title>
        <authorList>
            <person name="Studholme D.J."/>
            <person name="Sarris P.F."/>
        </authorList>
    </citation>
    <scope>NUCLEOTIDE SEQUENCE</scope>
    <source>
        <strain evidence="2">PFS-001/15</strain>
        <tissue evidence="2">Leaf</tissue>
    </source>
</reference>
<evidence type="ECO:0000256" key="1">
    <source>
        <dbReference type="SAM" id="MobiDB-lite"/>
    </source>
</evidence>